<dbReference type="Pfam" id="PF05221">
    <property type="entry name" value="AdoHcyase"/>
    <property type="match status" value="1"/>
</dbReference>
<feature type="transmembrane region" description="Helical" evidence="9">
    <location>
        <begin position="1170"/>
        <end position="1196"/>
    </location>
</feature>
<dbReference type="SMART" id="SM00996">
    <property type="entry name" value="AdoHcyase"/>
    <property type="match status" value="1"/>
</dbReference>
<evidence type="ECO:0000256" key="2">
    <source>
        <dbReference type="ARBA" id="ARBA00007122"/>
    </source>
</evidence>
<evidence type="ECO:0000256" key="8">
    <source>
        <dbReference type="RuleBase" id="RU004166"/>
    </source>
</evidence>
<comment type="cofactor">
    <cofactor evidence="7">
        <name>NAD(+)</name>
        <dbReference type="ChEBI" id="CHEBI:57540"/>
    </cofactor>
    <text evidence="7">Binds 1 NAD(+) per subunit.</text>
</comment>
<dbReference type="EMBL" id="CAMXCT010000113">
    <property type="protein sequence ID" value="CAI3974041.1"/>
    <property type="molecule type" value="Genomic_DNA"/>
</dbReference>
<dbReference type="Gene3D" id="1.25.40.20">
    <property type="entry name" value="Ankyrin repeat-containing domain"/>
    <property type="match status" value="1"/>
</dbReference>
<evidence type="ECO:0000256" key="6">
    <source>
        <dbReference type="ARBA" id="ARBA00034527"/>
    </source>
</evidence>
<dbReference type="InterPro" id="IPR015878">
    <property type="entry name" value="Ado_hCys_hydrolase_NAD-bd"/>
</dbReference>
<dbReference type="FunFam" id="3.40.50.720:FF:000004">
    <property type="entry name" value="Adenosylhomocysteinase"/>
    <property type="match status" value="1"/>
</dbReference>
<dbReference type="InterPro" id="IPR036770">
    <property type="entry name" value="Ankyrin_rpt-contain_sf"/>
</dbReference>
<protein>
    <recommendedName>
        <fullName evidence="6 7">Adenosylhomocysteinase</fullName>
        <ecNumber evidence="6 7">3.13.2.1</ecNumber>
    </recommendedName>
</protein>
<organism evidence="11">
    <name type="scientific">Cladocopium goreaui</name>
    <dbReference type="NCBI Taxonomy" id="2562237"/>
    <lineage>
        <taxon>Eukaryota</taxon>
        <taxon>Sar</taxon>
        <taxon>Alveolata</taxon>
        <taxon>Dinophyceae</taxon>
        <taxon>Suessiales</taxon>
        <taxon>Symbiodiniaceae</taxon>
        <taxon>Cladocopium</taxon>
    </lineage>
</organism>
<dbReference type="SMART" id="SM00997">
    <property type="entry name" value="AdoHcyase_NAD"/>
    <property type="match status" value="1"/>
</dbReference>
<keyword evidence="3 7" id="KW-0554">One-carbon metabolism</keyword>
<reference evidence="12 13" key="2">
    <citation type="submission" date="2024-05" db="EMBL/GenBank/DDBJ databases">
        <authorList>
            <person name="Chen Y."/>
            <person name="Shah S."/>
            <person name="Dougan E. K."/>
            <person name="Thang M."/>
            <person name="Chan C."/>
        </authorList>
    </citation>
    <scope>NUCLEOTIDE SEQUENCE [LARGE SCALE GENOMIC DNA]</scope>
</reference>
<keyword evidence="9" id="KW-0472">Membrane</keyword>
<dbReference type="GO" id="GO:0004013">
    <property type="term" value="F:adenosylhomocysteinase activity"/>
    <property type="evidence" value="ECO:0007669"/>
    <property type="project" value="UniProtKB-EC"/>
</dbReference>
<dbReference type="EMBL" id="CAMXCT030000113">
    <property type="protein sequence ID" value="CAL4761353.1"/>
    <property type="molecule type" value="Genomic_DNA"/>
</dbReference>
<reference evidence="11" key="1">
    <citation type="submission" date="2022-10" db="EMBL/GenBank/DDBJ databases">
        <authorList>
            <person name="Chen Y."/>
            <person name="Dougan E. K."/>
            <person name="Chan C."/>
            <person name="Rhodes N."/>
            <person name="Thang M."/>
        </authorList>
    </citation>
    <scope>NUCLEOTIDE SEQUENCE</scope>
</reference>
<dbReference type="Proteomes" id="UP001152797">
    <property type="component" value="Unassembled WGS sequence"/>
</dbReference>
<dbReference type="PROSITE" id="PS00738">
    <property type="entry name" value="ADOHCYASE_1"/>
    <property type="match status" value="1"/>
</dbReference>
<dbReference type="HAMAP" id="MF_00563">
    <property type="entry name" value="AdoHcyase"/>
    <property type="match status" value="1"/>
</dbReference>
<feature type="transmembrane region" description="Helical" evidence="9">
    <location>
        <begin position="1252"/>
        <end position="1272"/>
    </location>
</feature>
<keyword evidence="4 7" id="KW-0378">Hydrolase</keyword>
<evidence type="ECO:0000313" key="12">
    <source>
        <dbReference type="EMBL" id="CAL4761353.1"/>
    </source>
</evidence>
<keyword evidence="9" id="KW-1133">Transmembrane helix</keyword>
<proteinExistence type="inferred from homology"/>
<dbReference type="InterPro" id="IPR036291">
    <property type="entry name" value="NAD(P)-bd_dom_sf"/>
</dbReference>
<evidence type="ECO:0000259" key="10">
    <source>
        <dbReference type="SMART" id="SM00997"/>
    </source>
</evidence>
<dbReference type="CDD" id="cd00401">
    <property type="entry name" value="SAHH"/>
    <property type="match status" value="1"/>
</dbReference>
<dbReference type="NCBIfam" id="NF004005">
    <property type="entry name" value="PRK05476.2-3"/>
    <property type="match status" value="1"/>
</dbReference>
<evidence type="ECO:0000256" key="5">
    <source>
        <dbReference type="ARBA" id="ARBA00023027"/>
    </source>
</evidence>
<dbReference type="InterPro" id="IPR020082">
    <property type="entry name" value="S-Ado-L-homoCys_hydrolase_CS"/>
</dbReference>
<dbReference type="SUPFAM" id="SSF52283">
    <property type="entry name" value="Formate/glycerate dehydrogenase catalytic domain-like"/>
    <property type="match status" value="1"/>
</dbReference>
<dbReference type="PROSITE" id="PS00739">
    <property type="entry name" value="ADOHCYASE_2"/>
    <property type="match status" value="1"/>
</dbReference>
<dbReference type="NCBIfam" id="TIGR00936">
    <property type="entry name" value="ahcY"/>
    <property type="match status" value="1"/>
</dbReference>
<dbReference type="GO" id="GO:0006730">
    <property type="term" value="P:one-carbon metabolic process"/>
    <property type="evidence" value="ECO:0007669"/>
    <property type="project" value="UniProtKB-KW"/>
</dbReference>
<evidence type="ECO:0000256" key="7">
    <source>
        <dbReference type="RuleBase" id="RU000548"/>
    </source>
</evidence>
<dbReference type="Pfam" id="PF00670">
    <property type="entry name" value="AdoHcyase_NAD"/>
    <property type="match status" value="1"/>
</dbReference>
<evidence type="ECO:0000256" key="1">
    <source>
        <dbReference type="ARBA" id="ARBA00005195"/>
    </source>
</evidence>
<dbReference type="SUPFAM" id="SSF51735">
    <property type="entry name" value="NAD(P)-binding Rossmann-fold domains"/>
    <property type="match status" value="1"/>
</dbReference>
<evidence type="ECO:0000313" key="13">
    <source>
        <dbReference type="Proteomes" id="UP001152797"/>
    </source>
</evidence>
<dbReference type="GO" id="GO:0005829">
    <property type="term" value="C:cytosol"/>
    <property type="evidence" value="ECO:0007669"/>
    <property type="project" value="TreeGrafter"/>
</dbReference>
<dbReference type="SUPFAM" id="SSF48403">
    <property type="entry name" value="Ankyrin repeat"/>
    <property type="match status" value="1"/>
</dbReference>
<sequence>MTGIGTPQALADANLSRLSIAPRPPLPGVLEVLLTTGDGLMDVPLSKTDKIAVLGSGDGRLPILAAIHGVRILALEKLATRRPKSIQLLRREIMADSKVKDMGLAEFGRKELTLAEHEMPGLMAARKEYGPGQPFKGLNINGSLHMTIQTGVLIETLAALGAKVRWCSCNIFSTQDHAAAAIAKANTATVFAWKGETLPEYWWCTEQMMTVPGADGCDQLVDDGGDATLLVHKGKELEEKFAKDGSLPDPASTTNAEFKCVLQVLRDSIQADKTKYTRMAAKCKGVSEETTTGVHRLREMAAKGELLFPAINVNDCVTKSKFDNVYGCRHSLPDSIMRATDVMIGGKRALVAGYGDVGKGCAFAMRGAGARVLITEIDPICALQACMEGFQVVTIEECVGEVDIFTSATGNFKIITLDHMKKMKNNAIVCNIGHFDNEIAMEDLENFPGIKVENIKPQVDRFVFPDGHGVIVLASGRLVNLGCATGHPSFVMSCSFTNQVLAQLDILENCTKNKKYKNDVYLLPKQLDEKVAALHLPSLGANLTKLSKEQADYIGVKVDGPFKQDTYRAGALCSVIAGFAKIEVDRDANCEDRAAKGDCAKSPDFMLGNCTRSCYNRTQPTRLQWQEMEVEFQQAASSVANLSGVTVAILGQDGPKGVDGKEVAALTTKMEMELPAGAMVWSLDPLLLQGAQVQETSEDGKTSASVPAGGLVFQKRLHLNISWSRDVPCHVYIRVPKPSLALRPKWPLTVEEAKRLHQAATEELVSLGAMRLSGAVLSEGRFGAAAFAAYGAPEVAGRRLARGFGAPAAKLGAQQDFCRCRPRDSSTGYEVSALNLLGMFLLGIHSPQPCLAPPCTAADAVLALSIGELRRQLLDGHEESCDVPPQVLRDLGCLRFSDRRTLLHAALGRKDLQLARAALRSQGAGGLFCRDALGRTVLHHAAQGKPQLGQVNNFTGALQERVNASFAVEWLLKQLRSAPEVLKMSDNSGRHALFFAEDVATLRTLASTVGSLSSTDLAGRGILWHATASNRTDIIAELLCDSTGKSEEHRKQLVVPHGEEISSSPLLLAARRMAAPICGAQHATDAKAALEAMTGCTGLRDDFNGSLEDFAQSVCKNSTANATQCVLSTTLGQIQCELCNFLYVHDVVLQSRFLALRDEACQILLCCMPFLIIFFLIAVTTDIAVGLTAAGGLLGLAAACDGVASLVGSSVGTLRVTVRQLTGGRQHFSMDVASRRDRPDATWQCWSSPRRYVLFSLPLMLPNLITMSLFALRGVLGEAGLTQFGVLLASMGMCYASLVILLRFLLVIRWPPLVLKRDSSGWPEVRSLTPEERERKWTHRLGSAPHCAVGEAQIFYADGVVNG</sequence>
<dbReference type="PANTHER" id="PTHR23420:SF0">
    <property type="entry name" value="ADENOSYLHOMOCYSTEINASE"/>
    <property type="match status" value="1"/>
</dbReference>
<keyword evidence="13" id="KW-1185">Reference proteome</keyword>
<dbReference type="Gene3D" id="3.40.50.720">
    <property type="entry name" value="NAD(P)-binding Rossmann-like Domain"/>
    <property type="match status" value="1"/>
</dbReference>
<evidence type="ECO:0000256" key="3">
    <source>
        <dbReference type="ARBA" id="ARBA00022563"/>
    </source>
</evidence>
<comment type="catalytic activity">
    <reaction evidence="7">
        <text>S-adenosyl-L-homocysteine + H2O = L-homocysteine + adenosine</text>
        <dbReference type="Rhea" id="RHEA:21708"/>
        <dbReference type="ChEBI" id="CHEBI:15377"/>
        <dbReference type="ChEBI" id="CHEBI:16335"/>
        <dbReference type="ChEBI" id="CHEBI:57856"/>
        <dbReference type="ChEBI" id="CHEBI:58199"/>
        <dbReference type="EC" id="3.13.2.1"/>
    </reaction>
</comment>
<comment type="pathway">
    <text evidence="1 7">Amino-acid biosynthesis; L-homocysteine biosynthesis; L-homocysteine from S-adenosyl-L-homocysteine: step 1/1.</text>
</comment>
<comment type="caution">
    <text evidence="11">The sequence shown here is derived from an EMBL/GenBank/DDBJ whole genome shotgun (WGS) entry which is preliminary data.</text>
</comment>
<accession>A0A9P1BII8</accession>
<dbReference type="PANTHER" id="PTHR23420">
    <property type="entry name" value="ADENOSYLHOMOCYSTEINASE"/>
    <property type="match status" value="1"/>
</dbReference>
<feature type="transmembrane region" description="Helical" evidence="9">
    <location>
        <begin position="1284"/>
        <end position="1308"/>
    </location>
</feature>
<evidence type="ECO:0000256" key="4">
    <source>
        <dbReference type="ARBA" id="ARBA00022801"/>
    </source>
</evidence>
<evidence type="ECO:0000313" key="11">
    <source>
        <dbReference type="EMBL" id="CAI3974041.1"/>
    </source>
</evidence>
<feature type="domain" description="S-adenosyl-L-homocysteine hydrolase NAD binding" evidence="10">
    <location>
        <begin position="324"/>
        <end position="486"/>
    </location>
</feature>
<dbReference type="InterPro" id="IPR000043">
    <property type="entry name" value="Adenosylhomocysteinase-like"/>
</dbReference>
<keyword evidence="5 7" id="KW-0520">NAD</keyword>
<dbReference type="Gene3D" id="3.40.50.1480">
    <property type="entry name" value="Adenosylhomocysteinase-like"/>
    <property type="match status" value="1"/>
</dbReference>
<dbReference type="GO" id="GO:0033353">
    <property type="term" value="P:S-adenosylmethionine cycle"/>
    <property type="evidence" value="ECO:0007669"/>
    <property type="project" value="TreeGrafter"/>
</dbReference>
<comment type="similarity">
    <text evidence="2 8">Belongs to the adenosylhomocysteinase family.</text>
</comment>
<dbReference type="EC" id="3.13.2.1" evidence="6 7"/>
<evidence type="ECO:0000256" key="9">
    <source>
        <dbReference type="SAM" id="Phobius"/>
    </source>
</evidence>
<dbReference type="InterPro" id="IPR042172">
    <property type="entry name" value="Adenosylhomocyst_ase-like_sf"/>
</dbReference>
<gene>
    <name evidence="11" type="ORF">C1SCF055_LOCUS2475</name>
</gene>
<dbReference type="OrthoDB" id="10007170at2759"/>
<dbReference type="EMBL" id="CAMXCT020000113">
    <property type="protein sequence ID" value="CAL1127416.1"/>
    <property type="molecule type" value="Genomic_DNA"/>
</dbReference>
<keyword evidence="9" id="KW-0812">Transmembrane</keyword>
<name>A0A9P1BII8_9DINO</name>